<reference evidence="1" key="1">
    <citation type="submission" date="2021-06" db="EMBL/GenBank/DDBJ databases">
        <authorList>
            <person name="Kallberg Y."/>
            <person name="Tangrot J."/>
            <person name="Rosling A."/>
        </authorList>
    </citation>
    <scope>NUCLEOTIDE SEQUENCE</scope>
    <source>
        <strain evidence="1">MA461A</strain>
    </source>
</reference>
<dbReference type="EMBL" id="CAJVQC010068218">
    <property type="protein sequence ID" value="CAG8807923.1"/>
    <property type="molecule type" value="Genomic_DNA"/>
</dbReference>
<protein>
    <submittedName>
        <fullName evidence="1">20399_t:CDS:1</fullName>
    </submittedName>
</protein>
<keyword evidence="2" id="KW-1185">Reference proteome</keyword>
<gene>
    <name evidence="1" type="ORF">RPERSI_LOCUS22493</name>
</gene>
<dbReference type="Proteomes" id="UP000789920">
    <property type="component" value="Unassembled WGS sequence"/>
</dbReference>
<accession>A0ACA9RTH3</accession>
<organism evidence="1 2">
    <name type="scientific">Racocetra persica</name>
    <dbReference type="NCBI Taxonomy" id="160502"/>
    <lineage>
        <taxon>Eukaryota</taxon>
        <taxon>Fungi</taxon>
        <taxon>Fungi incertae sedis</taxon>
        <taxon>Mucoromycota</taxon>
        <taxon>Glomeromycotina</taxon>
        <taxon>Glomeromycetes</taxon>
        <taxon>Diversisporales</taxon>
        <taxon>Gigasporaceae</taxon>
        <taxon>Racocetra</taxon>
    </lineage>
</organism>
<feature type="non-terminal residue" evidence="1">
    <location>
        <position position="1"/>
    </location>
</feature>
<evidence type="ECO:0000313" key="2">
    <source>
        <dbReference type="Proteomes" id="UP000789920"/>
    </source>
</evidence>
<proteinExistence type="predicted"/>
<name>A0ACA9RTH3_9GLOM</name>
<sequence length="140" mass="16582">IFIRLGEDIVMLYKKAEHNKHLRSYLTERANSAVAVIKDLEIRKQDHFEFFGEQTNLQLIKNFAKRMLDVRTFITNVSQLGSFGNFFEAGDIVQMYKDLSIRFDEYMNSLNHAMKKITYQYLQQNLDSRTANLDNEIKNY</sequence>
<evidence type="ECO:0000313" key="1">
    <source>
        <dbReference type="EMBL" id="CAG8807923.1"/>
    </source>
</evidence>
<comment type="caution">
    <text evidence="1">The sequence shown here is derived from an EMBL/GenBank/DDBJ whole genome shotgun (WGS) entry which is preliminary data.</text>
</comment>